<dbReference type="Gene3D" id="1.25.40.20">
    <property type="entry name" value="Ankyrin repeat-containing domain"/>
    <property type="match status" value="1"/>
</dbReference>
<dbReference type="InterPro" id="IPR002110">
    <property type="entry name" value="Ankyrin_rpt"/>
</dbReference>
<evidence type="ECO:0000313" key="5">
    <source>
        <dbReference type="EMBL" id="KAK0179171.1"/>
    </source>
</evidence>
<dbReference type="AlphaFoldDB" id="A0AA39KZ99"/>
<evidence type="ECO:0000256" key="2">
    <source>
        <dbReference type="ARBA" id="ARBA00023043"/>
    </source>
</evidence>
<reference evidence="5" key="1">
    <citation type="journal article" date="2023" name="bioRxiv">
        <title>Scaffold-level genome assemblies of two parasitoid biocontrol wasps reveal the parthenogenesis mechanism and an associated novel virus.</title>
        <authorList>
            <person name="Inwood S."/>
            <person name="Skelly J."/>
            <person name="Guhlin J."/>
            <person name="Harrop T."/>
            <person name="Goldson S."/>
            <person name="Dearden P."/>
        </authorList>
    </citation>
    <scope>NUCLEOTIDE SEQUENCE</scope>
    <source>
        <strain evidence="5">Lincoln</strain>
        <tissue evidence="5">Whole body</tissue>
    </source>
</reference>
<dbReference type="PROSITE" id="PS50297">
    <property type="entry name" value="ANK_REP_REGION"/>
    <property type="match status" value="2"/>
</dbReference>
<dbReference type="SUPFAM" id="SSF48403">
    <property type="entry name" value="Ankyrin repeat"/>
    <property type="match status" value="1"/>
</dbReference>
<evidence type="ECO:0000256" key="3">
    <source>
        <dbReference type="PROSITE-ProRule" id="PRU00023"/>
    </source>
</evidence>
<name>A0AA39KZ99_MICHY</name>
<feature type="repeat" description="ANK" evidence="3">
    <location>
        <begin position="200"/>
        <end position="232"/>
    </location>
</feature>
<gene>
    <name evidence="5" type="ORF">PV327_007986</name>
</gene>
<dbReference type="GO" id="GO:0051059">
    <property type="term" value="F:NF-kappaB binding"/>
    <property type="evidence" value="ECO:0007669"/>
    <property type="project" value="TreeGrafter"/>
</dbReference>
<dbReference type="GO" id="GO:0005829">
    <property type="term" value="C:cytosol"/>
    <property type="evidence" value="ECO:0007669"/>
    <property type="project" value="TreeGrafter"/>
</dbReference>
<evidence type="ECO:0000256" key="4">
    <source>
        <dbReference type="SAM" id="MobiDB-lite"/>
    </source>
</evidence>
<feature type="compositionally biased region" description="Basic and acidic residues" evidence="4">
    <location>
        <begin position="16"/>
        <end position="27"/>
    </location>
</feature>
<comment type="caution">
    <text evidence="5">The sequence shown here is derived from an EMBL/GenBank/DDBJ whole genome shotgun (WGS) entry which is preliminary data.</text>
</comment>
<sequence length="417" mass="46304">MWNQSENSESTYHNVTDSEKKHADHQDSGIVDSGFLSSGNILMSTNELSCELDTSSNLSTTLEEHVVDGTLISKAENLSLDQMRADSGLDLGLSENFNQMSLNHITLNPLGHQTKKYEKIESEPVLEPIIKIENATNRTTNAFSEQQPDLEVPWQLYYMQDEDGDTQLHIAIIQGFLEAAAFSLIRMAPHPDLLNIINDDGQAPLHLAALTRQSRIARRLIIGGATPSLRDRKGNTALHLACALGDLDTARALTDPLATIERNYLGPHRRIPALPQDLEQRNYRGEMCLHIAAARDRVDLVRLLLRLGADLEAREALSGRTALHLAIELRCRSVVQFLLEECRPCLNAVTYSGITAYQIALCLDSQLAHQLVRLGAKPEPLPESDSEISDDSNDDDDDESVYMPEFSLLRPQIGVRA</sequence>
<feature type="repeat" description="ANK" evidence="3">
    <location>
        <begin position="284"/>
        <end position="316"/>
    </location>
</feature>
<proteinExistence type="predicted"/>
<reference evidence="5" key="2">
    <citation type="submission" date="2023-03" db="EMBL/GenBank/DDBJ databases">
        <authorList>
            <person name="Inwood S.N."/>
            <person name="Skelly J.G."/>
            <person name="Guhlin J."/>
            <person name="Harrop T.W.R."/>
            <person name="Goldson S.G."/>
            <person name="Dearden P.K."/>
        </authorList>
    </citation>
    <scope>NUCLEOTIDE SEQUENCE</scope>
    <source>
        <strain evidence="5">Lincoln</strain>
        <tissue evidence="5">Whole body</tissue>
    </source>
</reference>
<feature type="compositionally biased region" description="Acidic residues" evidence="4">
    <location>
        <begin position="382"/>
        <end position="400"/>
    </location>
</feature>
<dbReference type="InterPro" id="IPR051070">
    <property type="entry name" value="NF-kappa-B_inhibitor"/>
</dbReference>
<evidence type="ECO:0000313" key="6">
    <source>
        <dbReference type="Proteomes" id="UP001168972"/>
    </source>
</evidence>
<keyword evidence="1" id="KW-0677">Repeat</keyword>
<dbReference type="PANTHER" id="PTHR46680">
    <property type="entry name" value="NF-KAPPA-B INHIBITOR ALPHA"/>
    <property type="match status" value="1"/>
</dbReference>
<organism evidence="5 6">
    <name type="scientific">Microctonus hyperodae</name>
    <name type="common">Parasitoid wasp</name>
    <dbReference type="NCBI Taxonomy" id="165561"/>
    <lineage>
        <taxon>Eukaryota</taxon>
        <taxon>Metazoa</taxon>
        <taxon>Ecdysozoa</taxon>
        <taxon>Arthropoda</taxon>
        <taxon>Hexapoda</taxon>
        <taxon>Insecta</taxon>
        <taxon>Pterygota</taxon>
        <taxon>Neoptera</taxon>
        <taxon>Endopterygota</taxon>
        <taxon>Hymenoptera</taxon>
        <taxon>Apocrita</taxon>
        <taxon>Ichneumonoidea</taxon>
        <taxon>Braconidae</taxon>
        <taxon>Euphorinae</taxon>
        <taxon>Microctonus</taxon>
    </lineage>
</organism>
<accession>A0AA39KZ99</accession>
<feature type="region of interest" description="Disordered" evidence="4">
    <location>
        <begin position="1"/>
        <end position="29"/>
    </location>
</feature>
<protein>
    <recommendedName>
        <fullName evidence="7">NF-kappa-B inhibitor cactus</fullName>
    </recommendedName>
</protein>
<dbReference type="Pfam" id="PF12796">
    <property type="entry name" value="Ank_2"/>
    <property type="match status" value="2"/>
</dbReference>
<dbReference type="SMART" id="SM00248">
    <property type="entry name" value="ANK"/>
    <property type="match status" value="5"/>
</dbReference>
<evidence type="ECO:0000256" key="1">
    <source>
        <dbReference type="ARBA" id="ARBA00022737"/>
    </source>
</evidence>
<feature type="compositionally biased region" description="Polar residues" evidence="4">
    <location>
        <begin position="1"/>
        <end position="15"/>
    </location>
</feature>
<dbReference type="EMBL" id="JAQQBR010000004">
    <property type="protein sequence ID" value="KAK0179171.1"/>
    <property type="molecule type" value="Genomic_DNA"/>
</dbReference>
<dbReference type="PANTHER" id="PTHR46680:SF3">
    <property type="entry name" value="NF-KAPPA-B INHIBITOR CACTUS"/>
    <property type="match status" value="1"/>
</dbReference>
<dbReference type="InterPro" id="IPR036770">
    <property type="entry name" value="Ankyrin_rpt-contain_sf"/>
</dbReference>
<dbReference type="PROSITE" id="PS50088">
    <property type="entry name" value="ANK_REPEAT"/>
    <property type="match status" value="2"/>
</dbReference>
<dbReference type="GO" id="GO:0071356">
    <property type="term" value="P:cellular response to tumor necrosis factor"/>
    <property type="evidence" value="ECO:0007669"/>
    <property type="project" value="TreeGrafter"/>
</dbReference>
<keyword evidence="6" id="KW-1185">Reference proteome</keyword>
<evidence type="ECO:0008006" key="7">
    <source>
        <dbReference type="Google" id="ProtNLM"/>
    </source>
</evidence>
<dbReference type="PRINTS" id="PR01415">
    <property type="entry name" value="ANKYRIN"/>
</dbReference>
<feature type="region of interest" description="Disordered" evidence="4">
    <location>
        <begin position="378"/>
        <end position="404"/>
    </location>
</feature>
<dbReference type="Proteomes" id="UP001168972">
    <property type="component" value="Unassembled WGS sequence"/>
</dbReference>
<keyword evidence="2 3" id="KW-0040">ANK repeat</keyword>